<keyword evidence="3" id="KW-1185">Reference proteome</keyword>
<evidence type="ECO:0000313" key="2">
    <source>
        <dbReference type="EMBL" id="MFD2903802.1"/>
    </source>
</evidence>
<name>A0ABW5YTS8_9SPHI</name>
<accession>A0ABW5YTS8</accession>
<reference evidence="3" key="1">
    <citation type="journal article" date="2019" name="Int. J. Syst. Evol. Microbiol.">
        <title>The Global Catalogue of Microorganisms (GCM) 10K type strain sequencing project: providing services to taxonomists for standard genome sequencing and annotation.</title>
        <authorList>
            <consortium name="The Broad Institute Genomics Platform"/>
            <consortium name="The Broad Institute Genome Sequencing Center for Infectious Disease"/>
            <person name="Wu L."/>
            <person name="Ma J."/>
        </authorList>
    </citation>
    <scope>NUCLEOTIDE SEQUENCE [LARGE SCALE GENOMIC DNA]</scope>
    <source>
        <strain evidence="3">KCTC 22209</strain>
    </source>
</reference>
<organism evidence="2 3">
    <name type="scientific">Sphingobacterium anhuiense</name>
    <dbReference type="NCBI Taxonomy" id="493780"/>
    <lineage>
        <taxon>Bacteria</taxon>
        <taxon>Pseudomonadati</taxon>
        <taxon>Bacteroidota</taxon>
        <taxon>Sphingobacteriia</taxon>
        <taxon>Sphingobacteriales</taxon>
        <taxon>Sphingobacteriaceae</taxon>
        <taxon>Sphingobacterium</taxon>
    </lineage>
</organism>
<sequence length="199" mass="23414">MSKIFMTDSENSARRMHECGQDEYWFYHKGSYPNDTPLLYQELVDNANDEIIIWDPYFHIKSPDGDQDIFSSIKKDITIKILTYRGLGRNQQYLIDVKNALKTVISPSKDCRFGLRVINKSEPHIQGERFFHDRFLIIDNTDVYLIGSSIEYHLRSENAISTGIFKVSNNETKDFIKSIFKYYWDNSAKHEIPLTYLHL</sequence>
<dbReference type="Gene3D" id="3.30.870.10">
    <property type="entry name" value="Endonuclease Chain A"/>
    <property type="match status" value="1"/>
</dbReference>
<proteinExistence type="predicted"/>
<feature type="domain" description="PLD phosphodiesterase" evidence="1">
    <location>
        <begin position="127"/>
        <end position="149"/>
    </location>
</feature>
<protein>
    <recommendedName>
        <fullName evidence="1">PLD phosphodiesterase domain-containing protein</fullName>
    </recommendedName>
</protein>
<comment type="caution">
    <text evidence="2">The sequence shown here is derived from an EMBL/GenBank/DDBJ whole genome shotgun (WGS) entry which is preliminary data.</text>
</comment>
<dbReference type="EMBL" id="JBHUPE010000004">
    <property type="protein sequence ID" value="MFD2903802.1"/>
    <property type="molecule type" value="Genomic_DNA"/>
</dbReference>
<dbReference type="PROSITE" id="PS50035">
    <property type="entry name" value="PLD"/>
    <property type="match status" value="1"/>
</dbReference>
<dbReference type="SUPFAM" id="SSF56024">
    <property type="entry name" value="Phospholipase D/nuclease"/>
    <property type="match status" value="1"/>
</dbReference>
<dbReference type="InterPro" id="IPR001736">
    <property type="entry name" value="PLipase_D/transphosphatidylase"/>
</dbReference>
<evidence type="ECO:0000313" key="3">
    <source>
        <dbReference type="Proteomes" id="UP001597509"/>
    </source>
</evidence>
<dbReference type="RefSeq" id="WP_380919365.1">
    <property type="nucleotide sequence ID" value="NZ_JBHUPE010000004.1"/>
</dbReference>
<gene>
    <name evidence="2" type="ORF">ACFS6I_07705</name>
</gene>
<dbReference type="Proteomes" id="UP001597509">
    <property type="component" value="Unassembled WGS sequence"/>
</dbReference>
<evidence type="ECO:0000259" key="1">
    <source>
        <dbReference type="PROSITE" id="PS50035"/>
    </source>
</evidence>